<dbReference type="PROSITE" id="PS51257">
    <property type="entry name" value="PROKAR_LIPOPROTEIN"/>
    <property type="match status" value="1"/>
</dbReference>
<dbReference type="AlphaFoldDB" id="A0A1X7HZ91"/>
<evidence type="ECO:0000313" key="1">
    <source>
        <dbReference type="EMBL" id="SMG06769.1"/>
    </source>
</evidence>
<dbReference type="STRING" id="561061.SAMN05660862_0211"/>
<organism evidence="1 2">
    <name type="scientific">Sphingobacterium psychroaquaticum</name>
    <dbReference type="NCBI Taxonomy" id="561061"/>
    <lineage>
        <taxon>Bacteria</taxon>
        <taxon>Pseudomonadati</taxon>
        <taxon>Bacteroidota</taxon>
        <taxon>Sphingobacteriia</taxon>
        <taxon>Sphingobacteriales</taxon>
        <taxon>Sphingobacteriaceae</taxon>
        <taxon>Sphingobacterium</taxon>
    </lineage>
</organism>
<protein>
    <submittedName>
        <fullName evidence="1">Uncharacterized protein</fullName>
    </submittedName>
</protein>
<dbReference type="InterPro" id="IPR025345">
    <property type="entry name" value="DUF4249"/>
</dbReference>
<reference evidence="1 2" key="1">
    <citation type="submission" date="2017-04" db="EMBL/GenBank/DDBJ databases">
        <authorList>
            <person name="Afonso C.L."/>
            <person name="Miller P.J."/>
            <person name="Scott M.A."/>
            <person name="Spackman E."/>
            <person name="Goraichik I."/>
            <person name="Dimitrov K.M."/>
            <person name="Suarez D.L."/>
            <person name="Swayne D.E."/>
        </authorList>
    </citation>
    <scope>NUCLEOTIDE SEQUENCE [LARGE SCALE GENOMIC DNA]</scope>
    <source>
        <strain evidence="1 2">DSM 22418</strain>
    </source>
</reference>
<sequence>MKNLRYFLYSVLCFVLLTSCEDKIDIDLNEGDARFVIEAQLSDLDRMQRIRISQTVPFTAEQNSKPVSDAIVSVRDGNGRVYDFTYTDNGNYVHRNFLPVANRTYNLTVRIGASVYESQCTMPSYVDVDSVGVVEESIFGDPYYFATFKFNDPKDVANYYKYDVSINGKGMEFASALSDKFDDGLYVTHQIADSENDLTVGDDIVVRRYCVDKAVYKYWNEFQMTNPGTAAPGNPTSNISNKALGYFSVASGKEYTLKVELP</sequence>
<name>A0A1X7HZ91_9SPHI</name>
<evidence type="ECO:0000313" key="2">
    <source>
        <dbReference type="Proteomes" id="UP000192980"/>
    </source>
</evidence>
<keyword evidence="2" id="KW-1185">Reference proteome</keyword>
<proteinExistence type="predicted"/>
<dbReference type="EMBL" id="FXAU01000001">
    <property type="protein sequence ID" value="SMG06769.1"/>
    <property type="molecule type" value="Genomic_DNA"/>
</dbReference>
<dbReference type="Pfam" id="PF14054">
    <property type="entry name" value="DUF4249"/>
    <property type="match status" value="1"/>
</dbReference>
<dbReference type="RefSeq" id="WP_085471123.1">
    <property type="nucleotide sequence ID" value="NZ_CP038029.1"/>
</dbReference>
<dbReference type="Proteomes" id="UP000192980">
    <property type="component" value="Unassembled WGS sequence"/>
</dbReference>
<dbReference type="OrthoDB" id="637707at2"/>
<accession>A0A1X7HZ91</accession>
<gene>
    <name evidence="1" type="ORF">SAMN05660862_0211</name>
</gene>